<protein>
    <recommendedName>
        <fullName evidence="2">C2 domain-containing protein</fullName>
    </recommendedName>
</protein>
<dbReference type="AlphaFoldDB" id="A0A928Z368"/>
<name>A0A928Z368_9CYAN</name>
<keyword evidence="1" id="KW-0732">Signal</keyword>
<accession>A0A928Z368</accession>
<feature type="signal peptide" evidence="1">
    <location>
        <begin position="1"/>
        <end position="27"/>
    </location>
</feature>
<reference evidence="3" key="1">
    <citation type="submission" date="2020-10" db="EMBL/GenBank/DDBJ databases">
        <authorList>
            <person name="Castelo-Branco R."/>
            <person name="Eusebio N."/>
            <person name="Adriana R."/>
            <person name="Vieira A."/>
            <person name="Brugerolle De Fraissinette N."/>
            <person name="Rezende De Castro R."/>
            <person name="Schneider M.P."/>
            <person name="Vasconcelos V."/>
            <person name="Leao P.N."/>
        </authorList>
    </citation>
    <scope>NUCLEOTIDE SEQUENCE</scope>
    <source>
        <strain evidence="3">LEGE 11480</strain>
    </source>
</reference>
<evidence type="ECO:0000313" key="4">
    <source>
        <dbReference type="Proteomes" id="UP000625316"/>
    </source>
</evidence>
<dbReference type="CDD" id="cd00030">
    <property type="entry name" value="C2"/>
    <property type="match status" value="1"/>
</dbReference>
<sequence>MKYSLAKSAVVGLAGMTILATPLTASAFKVEKPKPSTAKAEYIVLTVVKAKALSKFDPKIRFTKRHRPDFYVKSSCMGKESRSSTKSNQNNPTFNHRLVVRLTERAKARGKVNCQIALYDSDPGLDDLADIAPKSEYRSLSLEYRLGSRFVRYRSKNARSVRDNPRRGFRNIAFIGQTKTVKGTKQKHAASITFKLEYIRR</sequence>
<dbReference type="InterPro" id="IPR000008">
    <property type="entry name" value="C2_dom"/>
</dbReference>
<dbReference type="EMBL" id="JADEXQ010000010">
    <property type="protein sequence ID" value="MBE9029030.1"/>
    <property type="molecule type" value="Genomic_DNA"/>
</dbReference>
<dbReference type="Gene3D" id="2.60.40.150">
    <property type="entry name" value="C2 domain"/>
    <property type="match status" value="1"/>
</dbReference>
<gene>
    <name evidence="3" type="ORF">IQ266_04545</name>
</gene>
<dbReference type="RefSeq" id="WP_264323850.1">
    <property type="nucleotide sequence ID" value="NZ_JADEXQ010000010.1"/>
</dbReference>
<proteinExistence type="predicted"/>
<dbReference type="Pfam" id="PF00168">
    <property type="entry name" value="C2"/>
    <property type="match status" value="1"/>
</dbReference>
<comment type="caution">
    <text evidence="3">The sequence shown here is derived from an EMBL/GenBank/DDBJ whole genome shotgun (WGS) entry which is preliminary data.</text>
</comment>
<dbReference type="InterPro" id="IPR035892">
    <property type="entry name" value="C2_domain_sf"/>
</dbReference>
<keyword evidence="4" id="KW-1185">Reference proteome</keyword>
<feature type="chain" id="PRO_5037233677" description="C2 domain-containing protein" evidence="1">
    <location>
        <begin position="28"/>
        <end position="201"/>
    </location>
</feature>
<dbReference type="PROSITE" id="PS50004">
    <property type="entry name" value="C2"/>
    <property type="match status" value="1"/>
</dbReference>
<dbReference type="SUPFAM" id="SSF49562">
    <property type="entry name" value="C2 domain (Calcium/lipid-binding domain, CaLB)"/>
    <property type="match status" value="1"/>
</dbReference>
<feature type="domain" description="C2" evidence="2">
    <location>
        <begin position="22"/>
        <end position="151"/>
    </location>
</feature>
<evidence type="ECO:0000313" key="3">
    <source>
        <dbReference type="EMBL" id="MBE9029030.1"/>
    </source>
</evidence>
<dbReference type="Proteomes" id="UP000625316">
    <property type="component" value="Unassembled WGS sequence"/>
</dbReference>
<evidence type="ECO:0000256" key="1">
    <source>
        <dbReference type="SAM" id="SignalP"/>
    </source>
</evidence>
<evidence type="ECO:0000259" key="2">
    <source>
        <dbReference type="PROSITE" id="PS50004"/>
    </source>
</evidence>
<organism evidence="3 4">
    <name type="scientific">Romeriopsis navalis LEGE 11480</name>
    <dbReference type="NCBI Taxonomy" id="2777977"/>
    <lineage>
        <taxon>Bacteria</taxon>
        <taxon>Bacillati</taxon>
        <taxon>Cyanobacteriota</taxon>
        <taxon>Cyanophyceae</taxon>
        <taxon>Leptolyngbyales</taxon>
        <taxon>Leptolyngbyaceae</taxon>
        <taxon>Romeriopsis</taxon>
        <taxon>Romeriopsis navalis</taxon>
    </lineage>
</organism>